<name>G0MWJ2_CAEBE</name>
<feature type="region of interest" description="Disordered" evidence="1">
    <location>
        <begin position="99"/>
        <end position="131"/>
    </location>
</feature>
<evidence type="ECO:0000256" key="1">
    <source>
        <dbReference type="SAM" id="MobiDB-lite"/>
    </source>
</evidence>
<protein>
    <submittedName>
        <fullName evidence="2">Uncharacterized protein</fullName>
    </submittedName>
</protein>
<sequence length="278" mass="32548">MGDYVQNPYYAVNHNLPVRRISCRRCRAEIQHGNICGRCGSLRTMGRMNIHNMQGVRTLGQMIPGPRRRTRATVRLCSQCKHPITARQRVYKDGKCYPCHTGKERKTERERLLNNRPPVPPNNQDDNNTNKSVALPATQHVRHTRDNSLVVTLPVAEPVQQAPPPPQMEQYQPYNGYEYPNYPGYDNSMPSTSYQPEYQYPAYNGYPMHQDNQYNGYPMHQDNQYNGYPEHQNYQYYEQPAPHMYQDWQHPGYNSQQPMNGWDTDYGNGYNWAPQYPQ</sequence>
<accession>G0MWJ2</accession>
<feature type="compositionally biased region" description="Basic and acidic residues" evidence="1">
    <location>
        <begin position="99"/>
        <end position="113"/>
    </location>
</feature>
<proteinExistence type="predicted"/>
<keyword evidence="3" id="KW-1185">Reference proteome</keyword>
<evidence type="ECO:0000313" key="3">
    <source>
        <dbReference type="Proteomes" id="UP000008068"/>
    </source>
</evidence>
<dbReference type="AlphaFoldDB" id="G0MWJ2"/>
<evidence type="ECO:0000313" key="2">
    <source>
        <dbReference type="EMBL" id="EGT45906.1"/>
    </source>
</evidence>
<dbReference type="HOGENOM" id="CLU_1001936_0_0_1"/>
<dbReference type="EMBL" id="GL379816">
    <property type="protein sequence ID" value="EGT45906.1"/>
    <property type="molecule type" value="Genomic_DNA"/>
</dbReference>
<dbReference type="Proteomes" id="UP000008068">
    <property type="component" value="Unassembled WGS sequence"/>
</dbReference>
<gene>
    <name evidence="2" type="ORF">CAEBREN_19234</name>
</gene>
<reference evidence="3" key="1">
    <citation type="submission" date="2011-07" db="EMBL/GenBank/DDBJ databases">
        <authorList>
            <consortium name="Caenorhabditis brenneri Sequencing and Analysis Consortium"/>
            <person name="Wilson R.K."/>
        </authorList>
    </citation>
    <scope>NUCLEOTIDE SEQUENCE [LARGE SCALE GENOMIC DNA]</scope>
    <source>
        <strain evidence="3">PB2801</strain>
    </source>
</reference>
<dbReference type="InParanoid" id="G0MWJ2"/>
<organism evidence="3">
    <name type="scientific">Caenorhabditis brenneri</name>
    <name type="common">Nematode worm</name>
    <dbReference type="NCBI Taxonomy" id="135651"/>
    <lineage>
        <taxon>Eukaryota</taxon>
        <taxon>Metazoa</taxon>
        <taxon>Ecdysozoa</taxon>
        <taxon>Nematoda</taxon>
        <taxon>Chromadorea</taxon>
        <taxon>Rhabditida</taxon>
        <taxon>Rhabditina</taxon>
        <taxon>Rhabditomorpha</taxon>
        <taxon>Rhabditoidea</taxon>
        <taxon>Rhabditidae</taxon>
        <taxon>Peloderinae</taxon>
        <taxon>Caenorhabditis</taxon>
    </lineage>
</organism>